<name>A0ABP8RXF2_9PSEU</name>
<dbReference type="Pfam" id="PF02325">
    <property type="entry name" value="CCB3_YggT"/>
    <property type="match status" value="1"/>
</dbReference>
<dbReference type="InterPro" id="IPR003425">
    <property type="entry name" value="CCB3/YggT"/>
</dbReference>
<feature type="transmembrane region" description="Helical" evidence="1">
    <location>
        <begin position="72"/>
        <end position="92"/>
    </location>
</feature>
<dbReference type="Proteomes" id="UP001501598">
    <property type="component" value="Unassembled WGS sequence"/>
</dbReference>
<proteinExistence type="predicted"/>
<gene>
    <name evidence="2" type="ORF">GCM10023175_49080</name>
</gene>
<keyword evidence="1" id="KW-0812">Transmembrane</keyword>
<dbReference type="EMBL" id="BAABGT010000075">
    <property type="protein sequence ID" value="GAA4553356.1"/>
    <property type="molecule type" value="Genomic_DNA"/>
</dbReference>
<evidence type="ECO:0000256" key="1">
    <source>
        <dbReference type="SAM" id="Phobius"/>
    </source>
</evidence>
<evidence type="ECO:0000313" key="3">
    <source>
        <dbReference type="Proteomes" id="UP001501598"/>
    </source>
</evidence>
<evidence type="ECO:0000313" key="2">
    <source>
        <dbReference type="EMBL" id="GAA4553356.1"/>
    </source>
</evidence>
<protein>
    <submittedName>
        <fullName evidence="2">YggT family protein</fullName>
    </submittedName>
</protein>
<accession>A0ABP8RXF2</accession>
<dbReference type="RefSeq" id="WP_345423084.1">
    <property type="nucleotide sequence ID" value="NZ_BAABGT010000075.1"/>
</dbReference>
<reference evidence="3" key="1">
    <citation type="journal article" date="2019" name="Int. J. Syst. Evol. Microbiol.">
        <title>The Global Catalogue of Microorganisms (GCM) 10K type strain sequencing project: providing services to taxonomists for standard genome sequencing and annotation.</title>
        <authorList>
            <consortium name="The Broad Institute Genomics Platform"/>
            <consortium name="The Broad Institute Genome Sequencing Center for Infectious Disease"/>
            <person name="Wu L."/>
            <person name="Ma J."/>
        </authorList>
    </citation>
    <scope>NUCLEOTIDE SEQUENCE [LARGE SCALE GENOMIC DNA]</scope>
    <source>
        <strain evidence="3">JCM 17906</strain>
    </source>
</reference>
<sequence>MIASLLGLLLVLFQLVLFARVIVDWIGALSPGSGGSAMYQARRITHAVTEPVIAPVRRVVKPVDLGGISLDLAFIIVFVAVLVLRTAIVPLIPF</sequence>
<keyword evidence="1" id="KW-1133">Transmembrane helix</keyword>
<keyword evidence="3" id="KW-1185">Reference proteome</keyword>
<comment type="caution">
    <text evidence="2">The sequence shown here is derived from an EMBL/GenBank/DDBJ whole genome shotgun (WGS) entry which is preliminary data.</text>
</comment>
<organism evidence="2 3">
    <name type="scientific">Pseudonocardia xishanensis</name>
    <dbReference type="NCBI Taxonomy" id="630995"/>
    <lineage>
        <taxon>Bacteria</taxon>
        <taxon>Bacillati</taxon>
        <taxon>Actinomycetota</taxon>
        <taxon>Actinomycetes</taxon>
        <taxon>Pseudonocardiales</taxon>
        <taxon>Pseudonocardiaceae</taxon>
        <taxon>Pseudonocardia</taxon>
    </lineage>
</organism>
<keyword evidence="1" id="KW-0472">Membrane</keyword>